<dbReference type="EMBL" id="JAUTXT010000054">
    <property type="protein sequence ID" value="KAK3670598.1"/>
    <property type="molecule type" value="Genomic_DNA"/>
</dbReference>
<feature type="region of interest" description="Disordered" evidence="1">
    <location>
        <begin position="1"/>
        <end position="46"/>
    </location>
</feature>
<feature type="compositionally biased region" description="Polar residues" evidence="1">
    <location>
        <begin position="289"/>
        <end position="299"/>
    </location>
</feature>
<feature type="region of interest" description="Disordered" evidence="1">
    <location>
        <begin position="70"/>
        <end position="89"/>
    </location>
</feature>
<feature type="region of interest" description="Disordered" evidence="1">
    <location>
        <begin position="214"/>
        <end position="270"/>
    </location>
</feature>
<keyword evidence="3" id="KW-1185">Reference proteome</keyword>
<gene>
    <name evidence="2" type="ORF">LTR78_009566</name>
</gene>
<evidence type="ECO:0000313" key="3">
    <source>
        <dbReference type="Proteomes" id="UP001274830"/>
    </source>
</evidence>
<feature type="compositionally biased region" description="Polar residues" evidence="1">
    <location>
        <begin position="154"/>
        <end position="171"/>
    </location>
</feature>
<feature type="compositionally biased region" description="Basic residues" evidence="1">
    <location>
        <begin position="645"/>
        <end position="656"/>
    </location>
</feature>
<feature type="compositionally biased region" description="Acidic residues" evidence="1">
    <location>
        <begin position="627"/>
        <end position="636"/>
    </location>
</feature>
<feature type="region of interest" description="Disordered" evidence="1">
    <location>
        <begin position="379"/>
        <end position="399"/>
    </location>
</feature>
<sequence length="656" mass="71246">MTQDTPQTNLLDEPDDQMDADSLQDGNERSPTQLHERVPGQARLTDRHNNVQQLLDTLNTRATQLENQHYPVRRSHPQPPTPVSRTNHVPTINRVDDIGTLRVDLSGIYTDDMRSGVVNPLDREQHSVTRASRDTQQQVERPSIDQAHPHLSTDRATVQRLNLPASTSDQRPSFAPRQEKAVRSSLKPGDRTTSASVSGAEDFRRQLQELLASNEATGHRDSTPPGVGADPTPVKDLQAMPKTKFVGDKSSKNGRDTPSQYNQGDKGSSVVKYDADASNITVAPRKRVSTVSSAPTAPTNGHKRRRESLAPAPPSSSNIAKAQDGRKPRHGSSVPAPPSASSIARSQKTKKPGYDIQQVSMDQTYDFMDDAIAQGEAAALLSDGPRRRHTRSHGGDLMLPINSQHINALLKGRSTSVSNASHEHDDDDGDVNAGTATKPTVKAKGKGKLKATAKARPQPPPAPQRATPSKFTPVNPFPGLAKPSQKPTPPAPSTTPGIKLPYLEDKLGKLGYRDPPDSRSSSHDDSEVERDVEQSERRVQFEEEGLIKRKTKGRHGLHAGGHVGDDRPAVGVRRKAGRDDDENGVGGGAESVASAKRKREGAEDEIEDDEYVEEEGDQEDGEKGGDDEMSEDDDNDGDRSPRRGSPSKRARTGKKS</sequence>
<dbReference type="Proteomes" id="UP001274830">
    <property type="component" value="Unassembled WGS sequence"/>
</dbReference>
<feature type="compositionally biased region" description="Basic residues" evidence="1">
    <location>
        <begin position="548"/>
        <end position="557"/>
    </location>
</feature>
<feature type="compositionally biased region" description="Basic residues" evidence="1">
    <location>
        <begin position="441"/>
        <end position="453"/>
    </location>
</feature>
<organism evidence="2 3">
    <name type="scientific">Recurvomyces mirabilis</name>
    <dbReference type="NCBI Taxonomy" id="574656"/>
    <lineage>
        <taxon>Eukaryota</taxon>
        <taxon>Fungi</taxon>
        <taxon>Dikarya</taxon>
        <taxon>Ascomycota</taxon>
        <taxon>Pezizomycotina</taxon>
        <taxon>Dothideomycetes</taxon>
        <taxon>Dothideomycetidae</taxon>
        <taxon>Mycosphaerellales</taxon>
        <taxon>Teratosphaeriaceae</taxon>
        <taxon>Recurvomyces</taxon>
    </lineage>
</organism>
<feature type="compositionally biased region" description="Polar residues" evidence="1">
    <location>
        <begin position="256"/>
        <end position="266"/>
    </location>
</feature>
<protein>
    <submittedName>
        <fullName evidence="2">Uncharacterized protein</fullName>
    </submittedName>
</protein>
<accession>A0AAE0WIL0</accession>
<feature type="compositionally biased region" description="Basic and acidic residues" evidence="1">
    <location>
        <begin position="502"/>
        <end position="547"/>
    </location>
</feature>
<feature type="compositionally biased region" description="Basic and acidic residues" evidence="1">
    <location>
        <begin position="121"/>
        <end position="133"/>
    </location>
</feature>
<evidence type="ECO:0000313" key="2">
    <source>
        <dbReference type="EMBL" id="KAK3670598.1"/>
    </source>
</evidence>
<feature type="compositionally biased region" description="Basic and acidic residues" evidence="1">
    <location>
        <begin position="34"/>
        <end position="46"/>
    </location>
</feature>
<feature type="compositionally biased region" description="Acidic residues" evidence="1">
    <location>
        <begin position="602"/>
        <end position="620"/>
    </location>
</feature>
<feature type="region of interest" description="Disordered" evidence="1">
    <location>
        <begin position="284"/>
        <end position="354"/>
    </location>
</feature>
<feature type="region of interest" description="Disordered" evidence="1">
    <location>
        <begin position="116"/>
        <end position="200"/>
    </location>
</feature>
<proteinExistence type="predicted"/>
<name>A0AAE0WIL0_9PEZI</name>
<feature type="compositionally biased region" description="Polar residues" evidence="1">
    <location>
        <begin position="1"/>
        <end position="10"/>
    </location>
</feature>
<evidence type="ECO:0000256" key="1">
    <source>
        <dbReference type="SAM" id="MobiDB-lite"/>
    </source>
</evidence>
<feature type="compositionally biased region" description="Basic and acidic residues" evidence="1">
    <location>
        <begin position="245"/>
        <end position="255"/>
    </location>
</feature>
<feature type="region of interest" description="Disordered" evidence="1">
    <location>
        <begin position="413"/>
        <end position="656"/>
    </location>
</feature>
<comment type="caution">
    <text evidence="2">The sequence shown here is derived from an EMBL/GenBank/DDBJ whole genome shotgun (WGS) entry which is preliminary data.</text>
</comment>
<reference evidence="2" key="1">
    <citation type="submission" date="2023-07" db="EMBL/GenBank/DDBJ databases">
        <title>Black Yeasts Isolated from many extreme environments.</title>
        <authorList>
            <person name="Coleine C."/>
            <person name="Stajich J.E."/>
            <person name="Selbmann L."/>
        </authorList>
    </citation>
    <scope>NUCLEOTIDE SEQUENCE</scope>
    <source>
        <strain evidence="2">CCFEE 5485</strain>
    </source>
</reference>
<dbReference type="AlphaFoldDB" id="A0AAE0WIL0"/>